<sequence>MENIGCPEEGDEPIVELYRNCICGSTLMEFFSDRRDTSDNGLRRRQLFDELLGQLVEMDIAAEEARKELKQFIATGESQLLQKMGIPVSHGTPGKTPESSD</sequence>
<proteinExistence type="predicted"/>
<dbReference type="EMBL" id="JAEPCM010000011">
    <property type="protein sequence ID" value="MCG7944745.1"/>
    <property type="molecule type" value="Genomic_DNA"/>
</dbReference>
<name>A0A9E4KA04_9GAMM</name>
<protein>
    <submittedName>
        <fullName evidence="1">Uncharacterized protein</fullName>
    </submittedName>
</protein>
<evidence type="ECO:0000313" key="1">
    <source>
        <dbReference type="EMBL" id="MCG7944745.1"/>
    </source>
</evidence>
<comment type="caution">
    <text evidence="1">The sequence shown here is derived from an EMBL/GenBank/DDBJ whole genome shotgun (WGS) entry which is preliminary data.</text>
</comment>
<evidence type="ECO:0000313" key="2">
    <source>
        <dbReference type="Proteomes" id="UP000886667"/>
    </source>
</evidence>
<gene>
    <name evidence="1" type="ORF">JAZ07_00200</name>
</gene>
<reference evidence="1" key="1">
    <citation type="journal article" date="2021" name="Proc. Natl. Acad. Sci. U.S.A.">
        <title>Global biogeography of chemosynthetic symbionts reveals both localized and globally distributed symbiont groups. .</title>
        <authorList>
            <person name="Osvatic J.T."/>
            <person name="Wilkins L.G.E."/>
            <person name="Leibrecht L."/>
            <person name="Leray M."/>
            <person name="Zauner S."/>
            <person name="Polzin J."/>
            <person name="Camacho Y."/>
            <person name="Gros O."/>
            <person name="van Gils J.A."/>
            <person name="Eisen J.A."/>
            <person name="Petersen J.M."/>
            <person name="Yuen B."/>
        </authorList>
    </citation>
    <scope>NUCLEOTIDE SEQUENCE</scope>
    <source>
        <strain evidence="1">MAGclacostrist064TRANS</strain>
    </source>
</reference>
<accession>A0A9E4KA04</accession>
<organism evidence="1 2">
    <name type="scientific">Candidatus Thiodiazotropha taylori</name>
    <dbReference type="NCBI Taxonomy" id="2792791"/>
    <lineage>
        <taxon>Bacteria</taxon>
        <taxon>Pseudomonadati</taxon>
        <taxon>Pseudomonadota</taxon>
        <taxon>Gammaproteobacteria</taxon>
        <taxon>Chromatiales</taxon>
        <taxon>Sedimenticolaceae</taxon>
        <taxon>Candidatus Thiodiazotropha</taxon>
    </lineage>
</organism>
<dbReference type="Proteomes" id="UP000886667">
    <property type="component" value="Unassembled WGS sequence"/>
</dbReference>
<dbReference type="AlphaFoldDB" id="A0A9E4KA04"/>